<dbReference type="InParanoid" id="K1X6I0"/>
<accession>K1X6I0</accession>
<evidence type="ECO:0000313" key="3">
    <source>
        <dbReference type="Proteomes" id="UP000006753"/>
    </source>
</evidence>
<dbReference type="KEGG" id="mbe:MBM_01373"/>
<dbReference type="HOGENOM" id="CLU_2210586_0_0_1"/>
<dbReference type="EMBL" id="JH921429">
    <property type="protein sequence ID" value="EKD20691.1"/>
    <property type="molecule type" value="Genomic_DNA"/>
</dbReference>
<evidence type="ECO:0000313" key="2">
    <source>
        <dbReference type="EMBL" id="EKD20691.1"/>
    </source>
</evidence>
<reference evidence="2 3" key="1">
    <citation type="journal article" date="2012" name="BMC Genomics">
        <title>Sequencing the genome of Marssonina brunnea reveals fungus-poplar co-evolution.</title>
        <authorList>
            <person name="Zhu S."/>
            <person name="Cao Y.-Z."/>
            <person name="Jiang C."/>
            <person name="Tan B.-Y."/>
            <person name="Wang Z."/>
            <person name="Feng S."/>
            <person name="Zhang L."/>
            <person name="Su X.-H."/>
            <person name="Brejova B."/>
            <person name="Vinar T."/>
            <person name="Xu M."/>
            <person name="Wang M.-X."/>
            <person name="Zhang S.-G."/>
            <person name="Huang M.-R."/>
            <person name="Wu R."/>
            <person name="Zhou Y."/>
        </authorList>
    </citation>
    <scope>NUCLEOTIDE SEQUENCE [LARGE SCALE GENOMIC DNA]</scope>
    <source>
        <strain evidence="2 3">MB_m1</strain>
    </source>
</reference>
<keyword evidence="3" id="KW-1185">Reference proteome</keyword>
<organism evidence="2 3">
    <name type="scientific">Marssonina brunnea f. sp. multigermtubi (strain MB_m1)</name>
    <name type="common">Marssonina leaf spot fungus</name>
    <dbReference type="NCBI Taxonomy" id="1072389"/>
    <lineage>
        <taxon>Eukaryota</taxon>
        <taxon>Fungi</taxon>
        <taxon>Dikarya</taxon>
        <taxon>Ascomycota</taxon>
        <taxon>Pezizomycotina</taxon>
        <taxon>Leotiomycetes</taxon>
        <taxon>Helotiales</taxon>
        <taxon>Drepanopezizaceae</taxon>
        <taxon>Drepanopeziza</taxon>
    </lineage>
</organism>
<name>K1X6I0_MARBU</name>
<feature type="region of interest" description="Disordered" evidence="1">
    <location>
        <begin position="32"/>
        <end position="53"/>
    </location>
</feature>
<gene>
    <name evidence="2" type="ORF">MBM_01373</name>
</gene>
<dbReference type="AlphaFoldDB" id="K1X6I0"/>
<sequence>MASILIVVEIQTIRCESIKEFLTYSKKSAFASDPQSLMPTKTERMKGGPPKRADDYLQRQRQQGHLLVQGRQGPRVELRGEMLAVHARKVCSGGGQGSLQAWKVEDR</sequence>
<feature type="compositionally biased region" description="Basic and acidic residues" evidence="1">
    <location>
        <begin position="41"/>
        <end position="53"/>
    </location>
</feature>
<evidence type="ECO:0000256" key="1">
    <source>
        <dbReference type="SAM" id="MobiDB-lite"/>
    </source>
</evidence>
<proteinExistence type="predicted"/>
<protein>
    <submittedName>
        <fullName evidence="2">Uncharacterized protein</fullName>
    </submittedName>
</protein>
<dbReference type="Proteomes" id="UP000006753">
    <property type="component" value="Unassembled WGS sequence"/>
</dbReference>